<organism evidence="2 3">
    <name type="scientific">Halteria grandinella</name>
    <dbReference type="NCBI Taxonomy" id="5974"/>
    <lineage>
        <taxon>Eukaryota</taxon>
        <taxon>Sar</taxon>
        <taxon>Alveolata</taxon>
        <taxon>Ciliophora</taxon>
        <taxon>Intramacronucleata</taxon>
        <taxon>Spirotrichea</taxon>
        <taxon>Stichotrichia</taxon>
        <taxon>Sporadotrichida</taxon>
        <taxon>Halteriidae</taxon>
        <taxon>Halteria</taxon>
    </lineage>
</organism>
<gene>
    <name evidence="2" type="ORF">FGO68_gene105</name>
</gene>
<proteinExistence type="predicted"/>
<evidence type="ECO:0000256" key="1">
    <source>
        <dbReference type="SAM" id="MobiDB-lite"/>
    </source>
</evidence>
<feature type="region of interest" description="Disordered" evidence="1">
    <location>
        <begin position="112"/>
        <end position="134"/>
    </location>
</feature>
<evidence type="ECO:0000313" key="2">
    <source>
        <dbReference type="EMBL" id="TNV77856.1"/>
    </source>
</evidence>
<dbReference type="EMBL" id="RRYP01011254">
    <property type="protein sequence ID" value="TNV77856.1"/>
    <property type="molecule type" value="Genomic_DNA"/>
</dbReference>
<feature type="region of interest" description="Disordered" evidence="1">
    <location>
        <begin position="1"/>
        <end position="38"/>
    </location>
</feature>
<name>A0A8J8T193_HALGN</name>
<keyword evidence="3" id="KW-1185">Reference proteome</keyword>
<evidence type="ECO:0000313" key="3">
    <source>
        <dbReference type="Proteomes" id="UP000785679"/>
    </source>
</evidence>
<dbReference type="Proteomes" id="UP000785679">
    <property type="component" value="Unassembled WGS sequence"/>
</dbReference>
<reference evidence="2" key="1">
    <citation type="submission" date="2019-06" db="EMBL/GenBank/DDBJ databases">
        <authorList>
            <person name="Zheng W."/>
        </authorList>
    </citation>
    <scope>NUCLEOTIDE SEQUENCE</scope>
    <source>
        <strain evidence="2">QDHG01</strain>
    </source>
</reference>
<feature type="compositionally biased region" description="Polar residues" evidence="1">
    <location>
        <begin position="12"/>
        <end position="27"/>
    </location>
</feature>
<protein>
    <submittedName>
        <fullName evidence="2">Uncharacterized protein</fullName>
    </submittedName>
</protein>
<dbReference type="AlphaFoldDB" id="A0A8J8T193"/>
<accession>A0A8J8T193</accession>
<feature type="compositionally biased region" description="Basic and acidic residues" evidence="1">
    <location>
        <begin position="113"/>
        <end position="126"/>
    </location>
</feature>
<comment type="caution">
    <text evidence="2">The sequence shown here is derived from an EMBL/GenBank/DDBJ whole genome shotgun (WGS) entry which is preliminary data.</text>
</comment>
<sequence length="134" mass="16101">MDTARGVRTRSSKQYPMTLRSSRSATPSEGRLEQEDRKYEREVRLHGSIVKIHKLFAKDEQIQYQIEVAKHTQKKQFRGRQPLKTRKTWFSYEKAVSIFGMDELNEHLNSYYERQDDEKQPRERVVTKPQTKRK</sequence>